<dbReference type="Proteomes" id="UP000054826">
    <property type="component" value="Unassembled WGS sequence"/>
</dbReference>
<name>A0A0V1K5K7_TRIPS</name>
<reference evidence="1 2" key="1">
    <citation type="submission" date="2015-01" db="EMBL/GenBank/DDBJ databases">
        <title>Evolution of Trichinella species and genotypes.</title>
        <authorList>
            <person name="Korhonen P.K."/>
            <person name="Edoardo P."/>
            <person name="Giuseppe L.R."/>
            <person name="Gasser R.B."/>
        </authorList>
    </citation>
    <scope>NUCLEOTIDE SEQUENCE [LARGE SCALE GENOMIC DNA]</scope>
    <source>
        <strain evidence="1">ISS176</strain>
    </source>
</reference>
<organism evidence="1 2">
    <name type="scientific">Trichinella pseudospiralis</name>
    <name type="common">Parasitic roundworm</name>
    <dbReference type="NCBI Taxonomy" id="6337"/>
    <lineage>
        <taxon>Eukaryota</taxon>
        <taxon>Metazoa</taxon>
        <taxon>Ecdysozoa</taxon>
        <taxon>Nematoda</taxon>
        <taxon>Enoplea</taxon>
        <taxon>Dorylaimia</taxon>
        <taxon>Trichinellida</taxon>
        <taxon>Trichinellidae</taxon>
        <taxon>Trichinella</taxon>
    </lineage>
</organism>
<dbReference type="AlphaFoldDB" id="A0A0V1K5K7"/>
<gene>
    <name evidence="1" type="ORF">T4C_2507</name>
</gene>
<evidence type="ECO:0000313" key="2">
    <source>
        <dbReference type="Proteomes" id="UP000054826"/>
    </source>
</evidence>
<protein>
    <submittedName>
        <fullName evidence="1">Uncharacterized protein</fullName>
    </submittedName>
</protein>
<comment type="caution">
    <text evidence="1">The sequence shown here is derived from an EMBL/GenBank/DDBJ whole genome shotgun (WGS) entry which is preliminary data.</text>
</comment>
<proteinExistence type="predicted"/>
<evidence type="ECO:0000313" key="1">
    <source>
        <dbReference type="EMBL" id="KRZ42497.1"/>
    </source>
</evidence>
<dbReference type="EMBL" id="JYDV01000014">
    <property type="protein sequence ID" value="KRZ42497.1"/>
    <property type="molecule type" value="Genomic_DNA"/>
</dbReference>
<sequence>MAGHAYQYCIFHNCHTVLLATEIRRSNYVPLNQYYLKHEMQRTSKHLYPFTGFDEFTGTS</sequence>
<accession>A0A0V1K5K7</accession>